<proteinExistence type="predicted"/>
<sequence>MEFVHIRYEKIKGNFCLLKQQYYNISNENVQLRGELEQSIISSKKLSKETQIPFSEKRNKEMLGEKELVIELWETLYLNIRTKIWLHRCNEVIEEEKKKGITKRDKKLYNENKRKKDESEVEKNEIHDILVEKIVILIGTSYNNTWDID</sequence>
<evidence type="ECO:0000313" key="1">
    <source>
        <dbReference type="EMBL" id="PKC65778.1"/>
    </source>
</evidence>
<protein>
    <submittedName>
        <fullName evidence="1">Uncharacterized protein</fullName>
    </submittedName>
</protein>
<organism evidence="1 2">
    <name type="scientific">Rhizophagus irregularis</name>
    <dbReference type="NCBI Taxonomy" id="588596"/>
    <lineage>
        <taxon>Eukaryota</taxon>
        <taxon>Fungi</taxon>
        <taxon>Fungi incertae sedis</taxon>
        <taxon>Mucoromycota</taxon>
        <taxon>Glomeromycotina</taxon>
        <taxon>Glomeromycetes</taxon>
        <taxon>Glomerales</taxon>
        <taxon>Glomeraceae</taxon>
        <taxon>Rhizophagus</taxon>
    </lineage>
</organism>
<name>A0A2N0RR43_9GLOM</name>
<reference evidence="1 2" key="2">
    <citation type="submission" date="2017-10" db="EMBL/GenBank/DDBJ databases">
        <title>Genome analyses suggest a sexual origin of heterokaryosis in a supposedly ancient asexual fungus.</title>
        <authorList>
            <person name="Corradi N."/>
            <person name="Sedzielewska K."/>
            <person name="Noel J."/>
            <person name="Charron P."/>
            <person name="Farinelli L."/>
            <person name="Marton T."/>
            <person name="Kruger M."/>
            <person name="Pelin A."/>
            <person name="Brachmann A."/>
            <person name="Corradi N."/>
        </authorList>
    </citation>
    <scope>NUCLEOTIDE SEQUENCE [LARGE SCALE GENOMIC DNA]</scope>
    <source>
        <strain evidence="1 2">A1</strain>
    </source>
</reference>
<gene>
    <name evidence="1" type="ORF">RhiirA1_395001</name>
</gene>
<dbReference type="VEuPathDB" id="FungiDB:RhiirFUN_011580"/>
<comment type="caution">
    <text evidence="1">The sequence shown here is derived from an EMBL/GenBank/DDBJ whole genome shotgun (WGS) entry which is preliminary data.</text>
</comment>
<dbReference type="AlphaFoldDB" id="A0A2N0RR43"/>
<reference evidence="1 2" key="1">
    <citation type="submission" date="2017-10" db="EMBL/GenBank/DDBJ databases">
        <title>Extensive intraspecific genome diversity in a model arbuscular mycorrhizal fungus.</title>
        <authorList>
            <person name="Chen E.C.H."/>
            <person name="Morin E."/>
            <person name="Baudet D."/>
            <person name="Noel J."/>
            <person name="Ndikumana S."/>
            <person name="Charron P."/>
            <person name="St-Onge C."/>
            <person name="Giorgi J."/>
            <person name="Grigoriev I.V."/>
            <person name="Roux C."/>
            <person name="Martin F.M."/>
            <person name="Corradi N."/>
        </authorList>
    </citation>
    <scope>NUCLEOTIDE SEQUENCE [LARGE SCALE GENOMIC DNA]</scope>
    <source>
        <strain evidence="1 2">A1</strain>
    </source>
</reference>
<evidence type="ECO:0000313" key="2">
    <source>
        <dbReference type="Proteomes" id="UP000232688"/>
    </source>
</evidence>
<accession>A0A2N0RR43</accession>
<dbReference type="EMBL" id="LLXH01000513">
    <property type="protein sequence ID" value="PKC65778.1"/>
    <property type="molecule type" value="Genomic_DNA"/>
</dbReference>
<dbReference type="VEuPathDB" id="FungiDB:RhiirA1_395001"/>
<dbReference type="Proteomes" id="UP000232688">
    <property type="component" value="Unassembled WGS sequence"/>
</dbReference>